<dbReference type="GO" id="GO:0033499">
    <property type="term" value="P:galactose catabolic process via UDP-galactose, Leloir pathway"/>
    <property type="evidence" value="ECO:0007669"/>
    <property type="project" value="TreeGrafter"/>
</dbReference>
<evidence type="ECO:0000256" key="11">
    <source>
        <dbReference type="PIRNR" id="PIRNR005096"/>
    </source>
</evidence>
<evidence type="ECO:0000256" key="2">
    <source>
        <dbReference type="ARBA" id="ARBA00004496"/>
    </source>
</evidence>
<dbReference type="PROSITE" id="PS51257">
    <property type="entry name" value="PROKAR_LIPOPROTEIN"/>
    <property type="match status" value="1"/>
</dbReference>
<gene>
    <name evidence="15" type="ordered locus">Pedsa_3061</name>
</gene>
<dbReference type="STRING" id="762903.Pedsa_3061"/>
<keyword evidence="9 11" id="KW-0413">Isomerase</keyword>
<dbReference type="EMBL" id="CP002545">
    <property type="protein sequence ID" value="ADY53600.1"/>
    <property type="molecule type" value="Genomic_DNA"/>
</dbReference>
<dbReference type="InterPro" id="IPR014718">
    <property type="entry name" value="GH-type_carb-bd"/>
</dbReference>
<dbReference type="HOGENOM" id="CLU_031753_2_0_10"/>
<feature type="active site" description="Proton acceptor" evidence="12">
    <location>
        <position position="340"/>
    </location>
</feature>
<proteinExistence type="inferred from homology"/>
<name>F0SA36_PSESL</name>
<comment type="catalytic activity">
    <reaction evidence="11">
        <text>alpha-D-glucose = beta-D-glucose</text>
        <dbReference type="Rhea" id="RHEA:10264"/>
        <dbReference type="ChEBI" id="CHEBI:15903"/>
        <dbReference type="ChEBI" id="CHEBI:17925"/>
        <dbReference type="EC" id="5.1.3.3"/>
    </reaction>
</comment>
<dbReference type="InterPro" id="IPR011013">
    <property type="entry name" value="Gal_mutarotase_sf_dom"/>
</dbReference>
<dbReference type="GO" id="GO:0005737">
    <property type="term" value="C:cytoplasm"/>
    <property type="evidence" value="ECO:0007669"/>
    <property type="project" value="UniProtKB-SubCell"/>
</dbReference>
<dbReference type="CDD" id="cd09019">
    <property type="entry name" value="galactose_mutarotase_like"/>
    <property type="match status" value="1"/>
</dbReference>
<feature type="binding site" evidence="14">
    <location>
        <begin position="105"/>
        <end position="106"/>
    </location>
    <ligand>
        <name>beta-D-galactose</name>
        <dbReference type="ChEBI" id="CHEBI:27667"/>
    </ligand>
</feature>
<dbReference type="Proteomes" id="UP000000310">
    <property type="component" value="Chromosome"/>
</dbReference>
<comment type="subcellular location">
    <subcellularLocation>
        <location evidence="2">Cytoplasm</location>
    </subcellularLocation>
</comment>
<evidence type="ECO:0000313" key="15">
    <source>
        <dbReference type="EMBL" id="ADY53600.1"/>
    </source>
</evidence>
<dbReference type="OrthoDB" id="9779408at2"/>
<keyword evidence="10 11" id="KW-0119">Carbohydrate metabolism</keyword>
<dbReference type="eggNOG" id="COG2017">
    <property type="taxonomic scope" value="Bacteria"/>
</dbReference>
<dbReference type="FunFam" id="2.70.98.10:FF:000003">
    <property type="entry name" value="Aldose 1-epimerase"/>
    <property type="match status" value="1"/>
</dbReference>
<dbReference type="AlphaFoldDB" id="F0SA36"/>
<evidence type="ECO:0000256" key="14">
    <source>
        <dbReference type="PIRSR" id="PIRSR005096-3"/>
    </source>
</evidence>
<evidence type="ECO:0000256" key="8">
    <source>
        <dbReference type="ARBA" id="ARBA00022837"/>
    </source>
</evidence>
<dbReference type="Pfam" id="PF01263">
    <property type="entry name" value="Aldose_epim"/>
    <property type="match status" value="1"/>
</dbReference>
<dbReference type="UniPathway" id="UPA00242"/>
<organism evidence="15 16">
    <name type="scientific">Pseudopedobacter saltans (strain ATCC 51119 / DSM 12145 / JCM 21818 / CCUG 39354 / LMG 10337 / NBRC 100064 / NCIMB 13643)</name>
    <name type="common">Pedobacter saltans</name>
    <dbReference type="NCBI Taxonomy" id="762903"/>
    <lineage>
        <taxon>Bacteria</taxon>
        <taxon>Pseudomonadati</taxon>
        <taxon>Bacteroidota</taxon>
        <taxon>Sphingobacteriia</taxon>
        <taxon>Sphingobacteriales</taxon>
        <taxon>Sphingobacteriaceae</taxon>
        <taxon>Pseudopedobacter</taxon>
    </lineage>
</organism>
<evidence type="ECO:0000256" key="9">
    <source>
        <dbReference type="ARBA" id="ARBA00023235"/>
    </source>
</evidence>
<dbReference type="SUPFAM" id="SSF74650">
    <property type="entry name" value="Galactose mutarotase-like"/>
    <property type="match status" value="1"/>
</dbReference>
<feature type="binding site" evidence="13">
    <location>
        <position position="274"/>
    </location>
    <ligand>
        <name>beta-D-galactose</name>
        <dbReference type="ChEBI" id="CHEBI:27667"/>
    </ligand>
</feature>
<comment type="cofactor">
    <cofactor evidence="1">
        <name>Ca(2+)</name>
        <dbReference type="ChEBI" id="CHEBI:29108"/>
    </cofactor>
</comment>
<dbReference type="EC" id="5.1.3.3" evidence="11"/>
<dbReference type="Gene3D" id="2.70.98.10">
    <property type="match status" value="1"/>
</dbReference>
<keyword evidence="8" id="KW-0106">Calcium</keyword>
<accession>F0SA36</accession>
<sequence>MNKIISFILLIFLFSCSESKKAPALLDAQAFSKEIDGKKVSLYTLESKNGLILQVTNFGLRVVSLWVQDKNGKYDDVAVGYENIDRYINNTGERFLGPVVGRYANRIAKGQFTLDGKTYNLPINNNGQTLHGGIKGLDMVVWDVDSVAKNLIRFSYLAPDGQDGFPGNLKINVEYSLTDDNEFKIMYKATTDKPTVVNLSNHTFFNLKGESNGTITDNELTIYASHTTPIDSVLIPTGEIASVENTPFDFRKPKTIGERIEENNPQLKNGKGYDHNWVLDRKSANEVELAAELFEPESKRLLQVYTDQPGLQFYSGNFFDGKTNGKFGKPIKFREALALETQKFPDSPNQPNFPSTRLDPGQTYTQTCIYKFSIRK</sequence>
<reference evidence="16" key="2">
    <citation type="submission" date="2011-02" db="EMBL/GenBank/DDBJ databases">
        <title>The complete genome of Pedobacter saltans DSM 12145.</title>
        <authorList>
            <consortium name="US DOE Joint Genome Institute (JGI-PGF)"/>
            <person name="Lucas S."/>
            <person name="Copeland A."/>
            <person name="Lapidus A."/>
            <person name="Bruce D."/>
            <person name="Goodwin L."/>
            <person name="Pitluck S."/>
            <person name="Kyrpides N."/>
            <person name="Mavromatis K."/>
            <person name="Pagani I."/>
            <person name="Ivanova N."/>
            <person name="Ovchinnikova G."/>
            <person name="Lu M."/>
            <person name="Detter J.C."/>
            <person name="Han C."/>
            <person name="Land M."/>
            <person name="Hauser L."/>
            <person name="Markowitz V."/>
            <person name="Cheng J.-F."/>
            <person name="Hugenholtz P."/>
            <person name="Woyke T."/>
            <person name="Wu D."/>
            <person name="Tindall B."/>
            <person name="Pomrenke H.G."/>
            <person name="Brambilla E."/>
            <person name="Klenk H.-P."/>
            <person name="Eisen J.A."/>
        </authorList>
    </citation>
    <scope>NUCLEOTIDE SEQUENCE [LARGE SCALE GENOMIC DNA]</scope>
    <source>
        <strain evidence="16">ATCC 51119 / DSM 12145 / JCM 21818 / LMG 10337 / NBRC 100064 / NCIMB 13643</strain>
    </source>
</reference>
<comment type="similarity">
    <text evidence="4 11">Belongs to the aldose epimerase family.</text>
</comment>
<dbReference type="InterPro" id="IPR047215">
    <property type="entry name" value="Galactose_mutarotase-like"/>
</dbReference>
<keyword evidence="7" id="KW-0597">Phosphoprotein</keyword>
<dbReference type="NCBIfam" id="NF008277">
    <property type="entry name" value="PRK11055.1"/>
    <property type="match status" value="1"/>
</dbReference>
<dbReference type="InterPro" id="IPR015443">
    <property type="entry name" value="Aldose_1-epimerase"/>
</dbReference>
<dbReference type="KEGG" id="psn:Pedsa_3061"/>
<dbReference type="GO" id="GO:0006006">
    <property type="term" value="P:glucose metabolic process"/>
    <property type="evidence" value="ECO:0007669"/>
    <property type="project" value="TreeGrafter"/>
</dbReference>
<evidence type="ECO:0000256" key="7">
    <source>
        <dbReference type="ARBA" id="ARBA00022553"/>
    </source>
</evidence>
<keyword evidence="6" id="KW-0963">Cytoplasm</keyword>
<reference evidence="15 16" key="1">
    <citation type="journal article" date="2011" name="Stand. Genomic Sci.">
        <title>Complete genome sequence of the gliding, heparinolytic Pedobacter saltans type strain (113).</title>
        <authorList>
            <person name="Liolios K."/>
            <person name="Sikorski J."/>
            <person name="Lu M."/>
            <person name="Nolan M."/>
            <person name="Lapidus A."/>
            <person name="Lucas S."/>
            <person name="Hammon N."/>
            <person name="Deshpande S."/>
            <person name="Cheng J.F."/>
            <person name="Tapia R."/>
            <person name="Han C."/>
            <person name="Goodwin L."/>
            <person name="Pitluck S."/>
            <person name="Huntemann M."/>
            <person name="Ivanova N."/>
            <person name="Pagani I."/>
            <person name="Mavromatis K."/>
            <person name="Ovchinikova G."/>
            <person name="Pati A."/>
            <person name="Chen A."/>
            <person name="Palaniappan K."/>
            <person name="Land M."/>
            <person name="Hauser L."/>
            <person name="Brambilla E.M."/>
            <person name="Kotsyurbenko O."/>
            <person name="Rohde M."/>
            <person name="Tindall B.J."/>
            <person name="Abt B."/>
            <person name="Goker M."/>
            <person name="Detter J.C."/>
            <person name="Woyke T."/>
            <person name="Bristow J."/>
            <person name="Eisen J.A."/>
            <person name="Markowitz V."/>
            <person name="Hugenholtz P."/>
            <person name="Klenk H.P."/>
            <person name="Kyrpides N.C."/>
        </authorList>
    </citation>
    <scope>NUCLEOTIDE SEQUENCE [LARGE SCALE GENOMIC DNA]</scope>
    <source>
        <strain evidence="16">ATCC 51119 / DSM 12145 / JCM 21818 / LMG 10337 / NBRC 100064 / NCIMB 13643</strain>
    </source>
</reference>
<evidence type="ECO:0000313" key="16">
    <source>
        <dbReference type="Proteomes" id="UP000000310"/>
    </source>
</evidence>
<dbReference type="RefSeq" id="WP_013634085.1">
    <property type="nucleotide sequence ID" value="NC_015177.1"/>
</dbReference>
<keyword evidence="16" id="KW-1185">Reference proteome</keyword>
<dbReference type="PIRSF" id="PIRSF005096">
    <property type="entry name" value="GALM"/>
    <property type="match status" value="1"/>
</dbReference>
<evidence type="ECO:0000256" key="5">
    <source>
        <dbReference type="ARBA" id="ARBA00011245"/>
    </source>
</evidence>
<dbReference type="InterPro" id="IPR008183">
    <property type="entry name" value="Aldose_1/G6P_1-epimerase"/>
</dbReference>
<evidence type="ECO:0000256" key="13">
    <source>
        <dbReference type="PIRSR" id="PIRSR005096-2"/>
    </source>
</evidence>
<evidence type="ECO:0000256" key="12">
    <source>
        <dbReference type="PIRSR" id="PIRSR005096-1"/>
    </source>
</evidence>
<evidence type="ECO:0000256" key="6">
    <source>
        <dbReference type="ARBA" id="ARBA00022490"/>
    </source>
</evidence>
<comment type="subunit">
    <text evidence="5">Monomer.</text>
</comment>
<dbReference type="PANTHER" id="PTHR10091:SF0">
    <property type="entry name" value="GALACTOSE MUTAROTASE"/>
    <property type="match status" value="1"/>
</dbReference>
<evidence type="ECO:0000256" key="1">
    <source>
        <dbReference type="ARBA" id="ARBA00001913"/>
    </source>
</evidence>
<feature type="active site" description="Proton donor" evidence="12">
    <location>
        <position position="202"/>
    </location>
</feature>
<dbReference type="GO" id="GO:0030246">
    <property type="term" value="F:carbohydrate binding"/>
    <property type="evidence" value="ECO:0007669"/>
    <property type="project" value="InterPro"/>
</dbReference>
<evidence type="ECO:0000256" key="3">
    <source>
        <dbReference type="ARBA" id="ARBA00005028"/>
    </source>
</evidence>
<comment type="pathway">
    <text evidence="3 11">Carbohydrate metabolism; hexose metabolism.</text>
</comment>
<protein>
    <recommendedName>
        <fullName evidence="11">Aldose 1-epimerase</fullName>
        <ecNumber evidence="11">5.1.3.3</ecNumber>
    </recommendedName>
</protein>
<dbReference type="GO" id="GO:0004034">
    <property type="term" value="F:aldose 1-epimerase activity"/>
    <property type="evidence" value="ECO:0007669"/>
    <property type="project" value="UniProtKB-EC"/>
</dbReference>
<dbReference type="PANTHER" id="PTHR10091">
    <property type="entry name" value="ALDOSE-1-EPIMERASE"/>
    <property type="match status" value="1"/>
</dbReference>
<evidence type="ECO:0000256" key="4">
    <source>
        <dbReference type="ARBA" id="ARBA00006206"/>
    </source>
</evidence>
<evidence type="ECO:0000256" key="10">
    <source>
        <dbReference type="ARBA" id="ARBA00023277"/>
    </source>
</evidence>